<organism evidence="1 2">
    <name type="scientific">Scleroderma citrinum Foug A</name>
    <dbReference type="NCBI Taxonomy" id="1036808"/>
    <lineage>
        <taxon>Eukaryota</taxon>
        <taxon>Fungi</taxon>
        <taxon>Dikarya</taxon>
        <taxon>Basidiomycota</taxon>
        <taxon>Agaricomycotina</taxon>
        <taxon>Agaricomycetes</taxon>
        <taxon>Agaricomycetidae</taxon>
        <taxon>Boletales</taxon>
        <taxon>Sclerodermatineae</taxon>
        <taxon>Sclerodermataceae</taxon>
        <taxon>Scleroderma</taxon>
    </lineage>
</organism>
<dbReference type="AlphaFoldDB" id="A0A0C3EDI7"/>
<dbReference type="InterPro" id="IPR041078">
    <property type="entry name" value="Plavaka"/>
</dbReference>
<reference evidence="1 2" key="1">
    <citation type="submission" date="2014-04" db="EMBL/GenBank/DDBJ databases">
        <authorList>
            <consortium name="DOE Joint Genome Institute"/>
            <person name="Kuo A."/>
            <person name="Kohler A."/>
            <person name="Nagy L.G."/>
            <person name="Floudas D."/>
            <person name="Copeland A."/>
            <person name="Barry K.W."/>
            <person name="Cichocki N."/>
            <person name="Veneault-Fourrey C."/>
            <person name="LaButti K."/>
            <person name="Lindquist E.A."/>
            <person name="Lipzen A."/>
            <person name="Lundell T."/>
            <person name="Morin E."/>
            <person name="Murat C."/>
            <person name="Sun H."/>
            <person name="Tunlid A."/>
            <person name="Henrissat B."/>
            <person name="Grigoriev I.V."/>
            <person name="Hibbett D.S."/>
            <person name="Martin F."/>
            <person name="Nordberg H.P."/>
            <person name="Cantor M.N."/>
            <person name="Hua S.X."/>
        </authorList>
    </citation>
    <scope>NUCLEOTIDE SEQUENCE [LARGE SCALE GENOMIC DNA]</scope>
    <source>
        <strain evidence="1 2">Foug A</strain>
    </source>
</reference>
<dbReference type="EMBL" id="KN822017">
    <property type="protein sequence ID" value="KIM66389.1"/>
    <property type="molecule type" value="Genomic_DNA"/>
</dbReference>
<gene>
    <name evidence="1" type="ORF">SCLCIDRAFT_21889</name>
</gene>
<proteinExistence type="predicted"/>
<sequence length="365" mass="41111">METFRSQVLWREYGIIDDILPFTAGFPRADIHELIAPDILHQIIKGTFKDHLVAWVVKYIERAYPANASAILTDIDCRIAIVPPFPGLRQFSQGRGFKQWTGNDSKALMKVFLPAIADYVPSKMVQAIAAFMDFCYIVHQSTLDEADLIAMDKALKSFEAECTIFEELVQQFGAPNGLCTSITESKHIEAVKKPWRRSNRHEALGQMLVTNQWLDNLAHFRANQFARGFLSTPLVPVDVEPEALDTSNEEAGFQDDSTLEEVQDADGSTLEAIVELAKHPSPRHLRTFAEMGNDIGHPELPDLIAIFVYQQHNPEVINLPELQPFMPQVIFVELGACIASEYMHGPHGEMDHLTMTVFLLKKILL</sequence>
<keyword evidence="2" id="KW-1185">Reference proteome</keyword>
<dbReference type="STRING" id="1036808.A0A0C3EDI7"/>
<dbReference type="Proteomes" id="UP000053989">
    <property type="component" value="Unassembled WGS sequence"/>
</dbReference>
<dbReference type="Pfam" id="PF18759">
    <property type="entry name" value="Plavaka"/>
    <property type="match status" value="1"/>
</dbReference>
<evidence type="ECO:0000313" key="1">
    <source>
        <dbReference type="EMBL" id="KIM66389.1"/>
    </source>
</evidence>
<dbReference type="HOGENOM" id="CLU_006344_14_1_1"/>
<name>A0A0C3EDI7_9AGAM</name>
<dbReference type="InParanoid" id="A0A0C3EDI7"/>
<accession>A0A0C3EDI7</accession>
<reference evidence="2" key="2">
    <citation type="submission" date="2015-01" db="EMBL/GenBank/DDBJ databases">
        <title>Evolutionary Origins and Diversification of the Mycorrhizal Mutualists.</title>
        <authorList>
            <consortium name="DOE Joint Genome Institute"/>
            <consortium name="Mycorrhizal Genomics Consortium"/>
            <person name="Kohler A."/>
            <person name="Kuo A."/>
            <person name="Nagy L.G."/>
            <person name="Floudas D."/>
            <person name="Copeland A."/>
            <person name="Barry K.W."/>
            <person name="Cichocki N."/>
            <person name="Veneault-Fourrey C."/>
            <person name="LaButti K."/>
            <person name="Lindquist E.A."/>
            <person name="Lipzen A."/>
            <person name="Lundell T."/>
            <person name="Morin E."/>
            <person name="Murat C."/>
            <person name="Riley R."/>
            <person name="Ohm R."/>
            <person name="Sun H."/>
            <person name="Tunlid A."/>
            <person name="Henrissat B."/>
            <person name="Grigoriev I.V."/>
            <person name="Hibbett D.S."/>
            <person name="Martin F."/>
        </authorList>
    </citation>
    <scope>NUCLEOTIDE SEQUENCE [LARGE SCALE GENOMIC DNA]</scope>
    <source>
        <strain evidence="2">Foug A</strain>
    </source>
</reference>
<protein>
    <submittedName>
        <fullName evidence="1">Uncharacterized protein</fullName>
    </submittedName>
</protein>
<evidence type="ECO:0000313" key="2">
    <source>
        <dbReference type="Proteomes" id="UP000053989"/>
    </source>
</evidence>
<dbReference type="OrthoDB" id="3199698at2759"/>